<proteinExistence type="predicted"/>
<comment type="caution">
    <text evidence="3">The sequence shown here is derived from an EMBL/GenBank/DDBJ whole genome shotgun (WGS) entry which is preliminary data.</text>
</comment>
<dbReference type="Proteomes" id="UP000277424">
    <property type="component" value="Unassembled WGS sequence"/>
</dbReference>
<evidence type="ECO:0000313" key="3">
    <source>
        <dbReference type="EMBL" id="RKQ73124.1"/>
    </source>
</evidence>
<dbReference type="PRINTS" id="PR00111">
    <property type="entry name" value="ABHYDROLASE"/>
</dbReference>
<evidence type="ECO:0000259" key="2">
    <source>
        <dbReference type="Pfam" id="PF00561"/>
    </source>
</evidence>
<dbReference type="Gene3D" id="3.40.50.1820">
    <property type="entry name" value="alpha/beta hydrolase"/>
    <property type="match status" value="1"/>
</dbReference>
<sequence>MFDGFTQQRIRTSGAEINLRTGGQGPALLLLHGYPQTHAMWHKIAPALAERFTVVAADLRGYGDSSKPQTDERHAPYAKRAMALDMAEVMTELGFEEFMAAGHDRGGRVAHRLAIDHADRVTKLAVLDIAPTHEMYVTTDMEFATAYYHWFFLIQPFDLPERMIGADPGLFLERKMGHWGRDGTAFTPEAMAEYRRCFSDPATIHASCEDYRAAATIDLEHDEADMHRKLGCRVLALWGEKGFVGRKYDVLESWRKRALHVEGHGVPSGHFLAEEAPRETLDALMTFFSRPD</sequence>
<reference evidence="3 4" key="1">
    <citation type="submission" date="2018-10" db="EMBL/GenBank/DDBJ databases">
        <title>Comparative analysis of microorganisms from saline springs in Andes Mountain Range, Colombia.</title>
        <authorList>
            <person name="Rubin E."/>
        </authorList>
    </citation>
    <scope>NUCLEOTIDE SEQUENCE [LARGE SCALE GENOMIC DNA]</scope>
    <source>
        <strain evidence="3 4">USBA 36</strain>
    </source>
</reference>
<evidence type="ECO:0000313" key="4">
    <source>
        <dbReference type="Proteomes" id="UP000277424"/>
    </source>
</evidence>
<dbReference type="PANTHER" id="PTHR43329">
    <property type="entry name" value="EPOXIDE HYDROLASE"/>
    <property type="match status" value="1"/>
</dbReference>
<dbReference type="InterPro" id="IPR000639">
    <property type="entry name" value="Epox_hydrolase-like"/>
</dbReference>
<dbReference type="GO" id="GO:0016787">
    <property type="term" value="F:hydrolase activity"/>
    <property type="evidence" value="ECO:0007669"/>
    <property type="project" value="UniProtKB-KW"/>
</dbReference>
<feature type="domain" description="AB hydrolase-1" evidence="2">
    <location>
        <begin position="26"/>
        <end position="276"/>
    </location>
</feature>
<dbReference type="EMBL" id="RBIG01000001">
    <property type="protein sequence ID" value="RKQ73124.1"/>
    <property type="molecule type" value="Genomic_DNA"/>
</dbReference>
<organism evidence="3 4">
    <name type="scientific">Oceanibaculum indicum</name>
    <dbReference type="NCBI Taxonomy" id="526216"/>
    <lineage>
        <taxon>Bacteria</taxon>
        <taxon>Pseudomonadati</taxon>
        <taxon>Pseudomonadota</taxon>
        <taxon>Alphaproteobacteria</taxon>
        <taxon>Rhodospirillales</taxon>
        <taxon>Oceanibaculaceae</taxon>
        <taxon>Oceanibaculum</taxon>
    </lineage>
</organism>
<dbReference type="Pfam" id="PF00561">
    <property type="entry name" value="Abhydrolase_1"/>
    <property type="match status" value="1"/>
</dbReference>
<dbReference type="InterPro" id="IPR029058">
    <property type="entry name" value="AB_hydrolase_fold"/>
</dbReference>
<dbReference type="RefSeq" id="WP_121217876.1">
    <property type="nucleotide sequence ID" value="NZ_RBIG01000001.1"/>
</dbReference>
<dbReference type="InterPro" id="IPR000073">
    <property type="entry name" value="AB_hydrolase_1"/>
</dbReference>
<keyword evidence="1" id="KW-0378">Hydrolase</keyword>
<dbReference type="OrthoDB" id="9812774at2"/>
<dbReference type="AlphaFoldDB" id="A0A420WQ09"/>
<protein>
    <submittedName>
        <fullName evidence="3">Haloacetate dehalogenase</fullName>
    </submittedName>
</protein>
<dbReference type="SUPFAM" id="SSF53474">
    <property type="entry name" value="alpha/beta-Hydrolases"/>
    <property type="match status" value="1"/>
</dbReference>
<name>A0A420WQ09_9PROT</name>
<dbReference type="PRINTS" id="PR00412">
    <property type="entry name" value="EPOXHYDRLASE"/>
</dbReference>
<accession>A0A420WQ09</accession>
<evidence type="ECO:0000256" key="1">
    <source>
        <dbReference type="ARBA" id="ARBA00022801"/>
    </source>
</evidence>
<gene>
    <name evidence="3" type="ORF">BCL74_0898</name>
</gene>